<dbReference type="SUPFAM" id="SSF52540">
    <property type="entry name" value="P-loop containing nucleoside triphosphate hydrolases"/>
    <property type="match status" value="2"/>
</dbReference>
<comment type="catalytic activity">
    <reaction evidence="9 10 11">
        <text>adenosine(37) in tRNA + dimethylallyl diphosphate = N(6)-dimethylallyladenosine(37) in tRNA + diphosphate</text>
        <dbReference type="Rhea" id="RHEA:26482"/>
        <dbReference type="Rhea" id="RHEA-COMP:10162"/>
        <dbReference type="Rhea" id="RHEA-COMP:10375"/>
        <dbReference type="ChEBI" id="CHEBI:33019"/>
        <dbReference type="ChEBI" id="CHEBI:57623"/>
        <dbReference type="ChEBI" id="CHEBI:74411"/>
        <dbReference type="ChEBI" id="CHEBI:74415"/>
        <dbReference type="EC" id="2.5.1.75"/>
    </reaction>
</comment>
<dbReference type="EMBL" id="CP007030">
    <property type="protein sequence ID" value="AHF01554.1"/>
    <property type="molecule type" value="Genomic_DNA"/>
</dbReference>
<evidence type="ECO:0000256" key="10">
    <source>
        <dbReference type="HAMAP-Rule" id="MF_00185"/>
    </source>
</evidence>
<dbReference type="Proteomes" id="UP000005380">
    <property type="component" value="Chromosome"/>
</dbReference>
<organism evidence="14 15">
    <name type="scientific">Thiomicrospira aerophila AL3</name>
    <dbReference type="NCBI Taxonomy" id="717772"/>
    <lineage>
        <taxon>Bacteria</taxon>
        <taxon>Pseudomonadati</taxon>
        <taxon>Pseudomonadota</taxon>
        <taxon>Gammaproteobacteria</taxon>
        <taxon>Thiotrichales</taxon>
        <taxon>Piscirickettsiaceae</taxon>
        <taxon>Thiomicrospira</taxon>
    </lineage>
</organism>
<evidence type="ECO:0000256" key="4">
    <source>
        <dbReference type="ARBA" id="ARBA00022679"/>
    </source>
</evidence>
<dbReference type="Gene3D" id="1.10.20.140">
    <property type="match status" value="1"/>
</dbReference>
<feature type="binding site" evidence="10">
    <location>
        <begin position="3"/>
        <end position="10"/>
    </location>
    <ligand>
        <name>ATP</name>
        <dbReference type="ChEBI" id="CHEBI:30616"/>
    </ligand>
</feature>
<feature type="binding site" evidence="10">
    <location>
        <begin position="5"/>
        <end position="10"/>
    </location>
    <ligand>
        <name>substrate</name>
    </ligand>
</feature>
<dbReference type="PANTHER" id="PTHR11088:SF60">
    <property type="entry name" value="TRNA DIMETHYLALLYLTRANSFERASE"/>
    <property type="match status" value="1"/>
</dbReference>
<evidence type="ECO:0000256" key="2">
    <source>
        <dbReference type="ARBA" id="ARBA00003213"/>
    </source>
</evidence>
<proteinExistence type="inferred from homology"/>
<dbReference type="KEGG" id="tao:THIAE_07090"/>
<comment type="function">
    <text evidence="2 10 12">Catalyzes the transfer of a dimethylallyl group onto the adenine at position 37 in tRNAs that read codons beginning with uridine, leading to the formation of N6-(dimethylallyl)adenosine (i(6)A).</text>
</comment>
<dbReference type="HOGENOM" id="CLU_032616_0_0_6"/>
<evidence type="ECO:0000256" key="3">
    <source>
        <dbReference type="ARBA" id="ARBA00005842"/>
    </source>
</evidence>
<keyword evidence="5 10" id="KW-0819">tRNA processing</keyword>
<keyword evidence="4 10" id="KW-0808">Transferase</keyword>
<evidence type="ECO:0000256" key="8">
    <source>
        <dbReference type="ARBA" id="ARBA00022842"/>
    </source>
</evidence>
<gene>
    <name evidence="10 14" type="primary">miaA</name>
    <name evidence="14" type="ORF">THIAE_07090</name>
</gene>
<evidence type="ECO:0000256" key="9">
    <source>
        <dbReference type="ARBA" id="ARBA00049563"/>
    </source>
</evidence>
<reference evidence="14 15" key="1">
    <citation type="submission" date="2013-12" db="EMBL/GenBank/DDBJ databases">
        <authorList>
            <consortium name="DOE Joint Genome Institute"/>
            <person name="Kappler U."/>
            <person name="Huntemann M."/>
            <person name="Han J."/>
            <person name="Chen A."/>
            <person name="Kyrpides N."/>
            <person name="Mavromatis K."/>
            <person name="Markowitz V."/>
            <person name="Palaniappan K."/>
            <person name="Ivanova N."/>
            <person name="Schaumberg A."/>
            <person name="Pati A."/>
            <person name="Liolios K."/>
            <person name="Nordberg H.P."/>
            <person name="Cantor M.N."/>
            <person name="Hua S.X."/>
            <person name="Woyke T."/>
        </authorList>
    </citation>
    <scope>NUCLEOTIDE SEQUENCE [LARGE SCALE GENOMIC DNA]</scope>
    <source>
        <strain evidence="15">AL2</strain>
    </source>
</reference>
<feature type="region of interest" description="Interaction with substrate tRNA" evidence="10">
    <location>
        <begin position="28"/>
        <end position="31"/>
    </location>
</feature>
<dbReference type="InParanoid" id="W0DX47"/>
<comment type="similarity">
    <text evidence="3 10 13">Belongs to the IPP transferase family.</text>
</comment>
<keyword evidence="6 10" id="KW-0547">Nucleotide-binding</keyword>
<evidence type="ECO:0000256" key="13">
    <source>
        <dbReference type="RuleBase" id="RU003785"/>
    </source>
</evidence>
<dbReference type="PANTHER" id="PTHR11088">
    <property type="entry name" value="TRNA DIMETHYLALLYLTRANSFERASE"/>
    <property type="match status" value="1"/>
</dbReference>
<name>W0DX47_9GAMM</name>
<evidence type="ECO:0000313" key="14">
    <source>
        <dbReference type="EMBL" id="AHF01554.1"/>
    </source>
</evidence>
<dbReference type="AlphaFoldDB" id="W0DX47"/>
<evidence type="ECO:0000256" key="6">
    <source>
        <dbReference type="ARBA" id="ARBA00022741"/>
    </source>
</evidence>
<dbReference type="InterPro" id="IPR039657">
    <property type="entry name" value="Dimethylallyltransferase"/>
</dbReference>
<keyword evidence="15" id="KW-1185">Reference proteome</keyword>
<dbReference type="GO" id="GO:0005524">
    <property type="term" value="F:ATP binding"/>
    <property type="evidence" value="ECO:0007669"/>
    <property type="project" value="UniProtKB-UniRule"/>
</dbReference>
<dbReference type="GO" id="GO:0052381">
    <property type="term" value="F:tRNA dimethylallyltransferase activity"/>
    <property type="evidence" value="ECO:0007669"/>
    <property type="project" value="UniProtKB-UniRule"/>
</dbReference>
<keyword evidence="7 10" id="KW-0067">ATP-binding</keyword>
<dbReference type="NCBIfam" id="TIGR00174">
    <property type="entry name" value="miaA"/>
    <property type="match status" value="1"/>
</dbReference>
<evidence type="ECO:0000256" key="5">
    <source>
        <dbReference type="ARBA" id="ARBA00022694"/>
    </source>
</evidence>
<evidence type="ECO:0000256" key="7">
    <source>
        <dbReference type="ARBA" id="ARBA00022840"/>
    </source>
</evidence>
<protein>
    <recommendedName>
        <fullName evidence="10">tRNA dimethylallyltransferase</fullName>
        <ecNumber evidence="10">2.5.1.75</ecNumber>
    </recommendedName>
    <alternativeName>
        <fullName evidence="10">Dimethylallyl diphosphate:tRNA dimethylallyltransferase</fullName>
        <shortName evidence="10">DMAPP:tRNA dimethylallyltransferase</shortName>
        <shortName evidence="10">DMATase</shortName>
    </alternativeName>
    <alternativeName>
        <fullName evidence="10">Isopentenyl-diphosphate:tRNA isopentenyltransferase</fullName>
        <shortName evidence="10">IPP transferase</shortName>
        <shortName evidence="10">IPPT</shortName>
        <shortName evidence="10">IPTase</shortName>
    </alternativeName>
</protein>
<dbReference type="HAMAP" id="MF_00185">
    <property type="entry name" value="IPP_trans"/>
    <property type="match status" value="1"/>
</dbReference>
<dbReference type="EC" id="2.5.1.75" evidence="10"/>
<evidence type="ECO:0000256" key="11">
    <source>
        <dbReference type="RuleBase" id="RU003783"/>
    </source>
</evidence>
<sequence>MMGPTASGKTALALALAKRLPIEIINVDSVLIYRDLNIGAAKPTDTELAQVPHHLINFLGQAQSYSVAEFVTDAQRLATEIFARGKIPVLVGGTMMYFNALTQGLSDLPTADADIRARLQAEFEQNPAELHAKLQKVDPQAAARINQADQQRLIRALEVYEVSGQSLSSLQHSRSTPWTYPLLKVVLMPASRQALHDKITQRLQGMFDAGLVEEVASLAKQSEHNPDSPAMRSVGYRQVLEFFAGHYPKEMLFDKALVATRQLAKRQITWLRKETDGVILDPYAYSPDQLVAQVLEEVARKCKDMAE</sequence>
<feature type="site" description="Interaction with substrate tRNA" evidence="10">
    <location>
        <position position="94"/>
    </location>
</feature>
<feature type="site" description="Interaction with substrate tRNA" evidence="10">
    <location>
        <position position="116"/>
    </location>
</feature>
<comment type="caution">
    <text evidence="10">Lacks conserved residue(s) required for the propagation of feature annotation.</text>
</comment>
<dbReference type="GO" id="GO:0006400">
    <property type="term" value="P:tRNA modification"/>
    <property type="evidence" value="ECO:0007669"/>
    <property type="project" value="TreeGrafter"/>
</dbReference>
<dbReference type="Gene3D" id="3.40.50.300">
    <property type="entry name" value="P-loop containing nucleotide triphosphate hydrolases"/>
    <property type="match status" value="1"/>
</dbReference>
<dbReference type="STRING" id="717772.THIAE_07090"/>
<dbReference type="FunCoup" id="W0DX47">
    <property type="interactions" value="444"/>
</dbReference>
<dbReference type="InterPro" id="IPR027417">
    <property type="entry name" value="P-loop_NTPase"/>
</dbReference>
<accession>W0DX47</accession>
<evidence type="ECO:0000313" key="15">
    <source>
        <dbReference type="Proteomes" id="UP000005380"/>
    </source>
</evidence>
<evidence type="ECO:0000256" key="1">
    <source>
        <dbReference type="ARBA" id="ARBA00001946"/>
    </source>
</evidence>
<keyword evidence="8 10" id="KW-0460">Magnesium</keyword>
<dbReference type="InterPro" id="IPR018022">
    <property type="entry name" value="IPT"/>
</dbReference>
<comment type="cofactor">
    <cofactor evidence="1 10">
        <name>Mg(2+)</name>
        <dbReference type="ChEBI" id="CHEBI:18420"/>
    </cofactor>
</comment>
<dbReference type="Pfam" id="PF01715">
    <property type="entry name" value="IPPT"/>
    <property type="match status" value="1"/>
</dbReference>
<feature type="region of interest" description="Interaction with substrate tRNA" evidence="10">
    <location>
        <begin position="265"/>
        <end position="272"/>
    </location>
</feature>
<evidence type="ECO:0000256" key="12">
    <source>
        <dbReference type="RuleBase" id="RU003784"/>
    </source>
</evidence>
<dbReference type="eggNOG" id="COG0324">
    <property type="taxonomic scope" value="Bacteria"/>
</dbReference>
<comment type="subunit">
    <text evidence="10">Monomer.</text>
</comment>
<dbReference type="FunFam" id="1.10.20.140:FF:000001">
    <property type="entry name" value="tRNA dimethylallyltransferase"/>
    <property type="match status" value="1"/>
</dbReference>
<feature type="region of interest" description="Interaction with substrate tRNA" evidence="10">
    <location>
        <begin position="151"/>
        <end position="155"/>
    </location>
</feature>